<accession>A0A1I7GBU6</accession>
<dbReference type="Pfam" id="PF00023">
    <property type="entry name" value="Ank"/>
    <property type="match status" value="1"/>
</dbReference>
<dbReference type="OrthoDB" id="2575953at2"/>
<dbReference type="SMART" id="SM00248">
    <property type="entry name" value="ANK"/>
    <property type="match status" value="9"/>
</dbReference>
<reference evidence="5 6" key="1">
    <citation type="submission" date="2016-10" db="EMBL/GenBank/DDBJ databases">
        <authorList>
            <person name="de Groot N.N."/>
        </authorList>
    </citation>
    <scope>NUCLEOTIDE SEQUENCE [LARGE SCALE GENOMIC DNA]</scope>
    <source>
        <strain evidence="5 6">CGMCC 1.12333</strain>
    </source>
</reference>
<feature type="repeat" description="ANK" evidence="3">
    <location>
        <begin position="90"/>
        <end position="122"/>
    </location>
</feature>
<dbReference type="RefSeq" id="WP_093024530.1">
    <property type="nucleotide sequence ID" value="NZ_FPBK01000004.1"/>
</dbReference>
<evidence type="ECO:0000256" key="2">
    <source>
        <dbReference type="ARBA" id="ARBA00023043"/>
    </source>
</evidence>
<dbReference type="EMBL" id="FPBK01000004">
    <property type="protein sequence ID" value="SFU45726.1"/>
    <property type="molecule type" value="Genomic_DNA"/>
</dbReference>
<dbReference type="Pfam" id="PF12796">
    <property type="entry name" value="Ank_2"/>
    <property type="match status" value="4"/>
</dbReference>
<dbReference type="InterPro" id="IPR036770">
    <property type="entry name" value="Ankyrin_rpt-contain_sf"/>
</dbReference>
<protein>
    <submittedName>
        <fullName evidence="5">Ankyrin repeat</fullName>
    </submittedName>
</protein>
<keyword evidence="4" id="KW-0732">Signal</keyword>
<dbReference type="Gene3D" id="1.25.40.20">
    <property type="entry name" value="Ankyrin repeat-containing domain"/>
    <property type="match status" value="2"/>
</dbReference>
<feature type="repeat" description="ANK" evidence="3">
    <location>
        <begin position="438"/>
        <end position="471"/>
    </location>
</feature>
<feature type="repeat" description="ANK" evidence="3">
    <location>
        <begin position="263"/>
        <end position="296"/>
    </location>
</feature>
<evidence type="ECO:0000256" key="3">
    <source>
        <dbReference type="PROSITE-ProRule" id="PRU00023"/>
    </source>
</evidence>
<dbReference type="AlphaFoldDB" id="A0A1I7GBU6"/>
<proteinExistence type="predicted"/>
<feature type="repeat" description="ANK" evidence="3">
    <location>
        <begin position="330"/>
        <end position="362"/>
    </location>
</feature>
<evidence type="ECO:0000313" key="6">
    <source>
        <dbReference type="Proteomes" id="UP000199138"/>
    </source>
</evidence>
<feature type="repeat" description="ANK" evidence="3">
    <location>
        <begin position="192"/>
        <end position="224"/>
    </location>
</feature>
<evidence type="ECO:0000256" key="1">
    <source>
        <dbReference type="ARBA" id="ARBA00022737"/>
    </source>
</evidence>
<dbReference type="STRING" id="1224947.SAMN05216480_10461"/>
<dbReference type="Proteomes" id="UP000199138">
    <property type="component" value="Unassembled WGS sequence"/>
</dbReference>
<keyword evidence="1" id="KW-0677">Repeat</keyword>
<evidence type="ECO:0000256" key="4">
    <source>
        <dbReference type="SAM" id="SignalP"/>
    </source>
</evidence>
<organism evidence="5 6">
    <name type="scientific">Pustulibacterium marinum</name>
    <dbReference type="NCBI Taxonomy" id="1224947"/>
    <lineage>
        <taxon>Bacteria</taxon>
        <taxon>Pseudomonadati</taxon>
        <taxon>Bacteroidota</taxon>
        <taxon>Flavobacteriia</taxon>
        <taxon>Flavobacteriales</taxon>
        <taxon>Flavobacteriaceae</taxon>
        <taxon>Pustulibacterium</taxon>
    </lineage>
</organism>
<keyword evidence="6" id="KW-1185">Reference proteome</keyword>
<dbReference type="SUPFAM" id="SSF48403">
    <property type="entry name" value="Ankyrin repeat"/>
    <property type="match status" value="2"/>
</dbReference>
<name>A0A1I7GBU6_9FLAO</name>
<dbReference type="PANTHER" id="PTHR24198">
    <property type="entry name" value="ANKYRIN REPEAT AND PROTEIN KINASE DOMAIN-CONTAINING PROTEIN"/>
    <property type="match status" value="1"/>
</dbReference>
<dbReference type="PROSITE" id="PS50088">
    <property type="entry name" value="ANK_REPEAT"/>
    <property type="match status" value="5"/>
</dbReference>
<dbReference type="PANTHER" id="PTHR24198:SF165">
    <property type="entry name" value="ANKYRIN REPEAT-CONTAINING PROTEIN-RELATED"/>
    <property type="match status" value="1"/>
</dbReference>
<feature type="chain" id="PRO_5011768580" evidence="4">
    <location>
        <begin position="20"/>
        <end position="498"/>
    </location>
</feature>
<sequence length="498" mass="54449">MRKIIFSLSAAFLTTGLWAQQNALLDRAFWGNNPSVAEVQAAIKKGNSPVEMNNRSFDAIATAIMADAPMEDIQYLVSLKETDINTITHDGRTYIFWAAYKNNLPLVKYLVENGATVNLKDGHGIPLMNFATYGKVTDVAMYDYLIAKGADVQLTTKDGATVFLLAMQYIQDDSLIKFFESHGLSSETEDANGNNAMFYAARSGNATMLKTLKARGINYKKQNKAGENIILYAAHGTRGGNANLETYEYLKGLGVPVNTVSAEGDTPLLLAAGNAKDPRVIQFFIDNGINVNATNKAGDNALINAAQRNSYDVVKILADKTKDVNHSNKDDKTALMYAVQGNDTQTVALLLDKGAKVSAVDNDGHTLLYYWVNERGARGVKPTPNIEKLQLLKEHGFDISKAEPNGNNLWHLAVEKGSFELMEMAKESNVAINAKNNEGYTPLLLAAMNAKNTEILEFLVANGADTKSTTDFEETAYDLAAENEVLKKNKASLTFLKK</sequence>
<gene>
    <name evidence="5" type="ORF">SAMN05216480_10461</name>
</gene>
<keyword evidence="2 3" id="KW-0040">ANK repeat</keyword>
<dbReference type="InterPro" id="IPR002110">
    <property type="entry name" value="Ankyrin_rpt"/>
</dbReference>
<evidence type="ECO:0000313" key="5">
    <source>
        <dbReference type="EMBL" id="SFU45726.1"/>
    </source>
</evidence>
<feature type="signal peptide" evidence="4">
    <location>
        <begin position="1"/>
        <end position="19"/>
    </location>
</feature>
<dbReference type="PROSITE" id="PS50297">
    <property type="entry name" value="ANK_REP_REGION"/>
    <property type="match status" value="4"/>
</dbReference>